<dbReference type="PROSITE" id="PS00211">
    <property type="entry name" value="ABC_TRANSPORTER_1"/>
    <property type="match status" value="1"/>
</dbReference>
<dbReference type="AlphaFoldDB" id="R9PKZ1"/>
<dbReference type="SUPFAM" id="SSF50331">
    <property type="entry name" value="MOP-like"/>
    <property type="match status" value="1"/>
</dbReference>
<dbReference type="InterPro" id="IPR017871">
    <property type="entry name" value="ABC_transporter-like_CS"/>
</dbReference>
<dbReference type="Gene3D" id="3.40.50.300">
    <property type="entry name" value="P-loop containing nucleotide triphosphate hydrolases"/>
    <property type="match status" value="1"/>
</dbReference>
<dbReference type="Gene3D" id="2.40.50.100">
    <property type="match status" value="1"/>
</dbReference>
<sequence>MLSFNLHYQRDDFELSVEACSLPLLTGVFGPSGIGKTSLLRLLAGLEYPQTGEIKYLEQVWFDSNSCLASYQRPIAFVTQGSFLFPHLTVAKNIKLSQRVSASDLAYLVESFGVKNLLNKNAQQLSGGQAQRVALVRALATKPKVLFLDEAFSALDRKAATNLLKILKKWLKQHRICSLLISHNPEDLVFFSDKVLLMEDSQTLTLGNSLELINQYNGKAKQAIVLSVERSERLADEGWRWFKLGQQYILAESPEVLDEGVHLVSISPSNIVLSKQFVESCSAQNQWQAEVLSVNSLEGTFYVEVSLEGVAFKVPISPRAQQTLALKMGEQIFLMHKAVKLHNQF</sequence>
<accession>R9PKZ1</accession>
<dbReference type="InterPro" id="IPR050334">
    <property type="entry name" value="Molybdenum_import_ModC"/>
</dbReference>
<evidence type="ECO:0000313" key="6">
    <source>
        <dbReference type="Proteomes" id="UP000014461"/>
    </source>
</evidence>
<reference evidence="5" key="1">
    <citation type="journal article" date="2013" name="Genome Announc.">
        <title>Draft Genome Sequence of Agarivorans albus Strain MKT 106T, an Agarolytic Marine Bacterium.</title>
        <authorList>
            <person name="Yasuike M."/>
            <person name="Nakamura Y."/>
            <person name="Kai W."/>
            <person name="Fujiwara A."/>
            <person name="Fukui Y."/>
            <person name="Satomi M."/>
            <person name="Sano M."/>
        </authorList>
    </citation>
    <scope>NUCLEOTIDE SEQUENCE [LARGE SCALE GENOMIC DNA]</scope>
</reference>
<organism evidence="5 6">
    <name type="scientific">Agarivorans albus MKT 106</name>
    <dbReference type="NCBI Taxonomy" id="1331007"/>
    <lineage>
        <taxon>Bacteria</taxon>
        <taxon>Pseudomonadati</taxon>
        <taxon>Pseudomonadota</taxon>
        <taxon>Gammaproteobacteria</taxon>
        <taxon>Alteromonadales</taxon>
        <taxon>Alteromonadaceae</taxon>
        <taxon>Agarivorans</taxon>
    </lineage>
</organism>
<keyword evidence="3 5" id="KW-0067">ATP-binding</keyword>
<feature type="domain" description="ABC transporter" evidence="4">
    <location>
        <begin position="1"/>
        <end position="225"/>
    </location>
</feature>
<evidence type="ECO:0000256" key="1">
    <source>
        <dbReference type="ARBA" id="ARBA00022448"/>
    </source>
</evidence>
<dbReference type="InterPro" id="IPR008995">
    <property type="entry name" value="Mo/tungstate-bd_C_term_dom"/>
</dbReference>
<dbReference type="STRING" id="1331007.AALB_2117"/>
<dbReference type="Pfam" id="PF00005">
    <property type="entry name" value="ABC_tran"/>
    <property type="match status" value="1"/>
</dbReference>
<evidence type="ECO:0000256" key="3">
    <source>
        <dbReference type="ARBA" id="ARBA00022840"/>
    </source>
</evidence>
<dbReference type="InterPro" id="IPR003439">
    <property type="entry name" value="ABC_transporter-like_ATP-bd"/>
</dbReference>
<dbReference type="EMBL" id="BARX01000013">
    <property type="protein sequence ID" value="GAD02037.1"/>
    <property type="molecule type" value="Genomic_DNA"/>
</dbReference>
<dbReference type="Proteomes" id="UP000014461">
    <property type="component" value="Unassembled WGS sequence"/>
</dbReference>
<dbReference type="GO" id="GO:0005524">
    <property type="term" value="F:ATP binding"/>
    <property type="evidence" value="ECO:0007669"/>
    <property type="project" value="UniProtKB-KW"/>
</dbReference>
<gene>
    <name evidence="5" type="ORF">AALB_2117</name>
</gene>
<protein>
    <submittedName>
        <fullName evidence="5">Molybdenum transport ATP-binding protein ModC</fullName>
    </submittedName>
</protein>
<keyword evidence="6" id="KW-1185">Reference proteome</keyword>
<comment type="caution">
    <text evidence="5">The sequence shown here is derived from an EMBL/GenBank/DDBJ whole genome shotgun (WGS) entry which is preliminary data.</text>
</comment>
<dbReference type="PANTHER" id="PTHR43514:SF4">
    <property type="entry name" value="ABC TRANSPORTER I FAMILY MEMBER 10"/>
    <property type="match status" value="1"/>
</dbReference>
<dbReference type="PROSITE" id="PS50893">
    <property type="entry name" value="ABC_TRANSPORTER_2"/>
    <property type="match status" value="1"/>
</dbReference>
<dbReference type="InterPro" id="IPR005116">
    <property type="entry name" value="Transp-assoc_OB_typ1"/>
</dbReference>
<dbReference type="InterPro" id="IPR003593">
    <property type="entry name" value="AAA+_ATPase"/>
</dbReference>
<dbReference type="SUPFAM" id="SSF52540">
    <property type="entry name" value="P-loop containing nucleoside triphosphate hydrolases"/>
    <property type="match status" value="1"/>
</dbReference>
<evidence type="ECO:0000259" key="4">
    <source>
        <dbReference type="PROSITE" id="PS50893"/>
    </source>
</evidence>
<keyword evidence="2" id="KW-0547">Nucleotide-binding</keyword>
<dbReference type="InterPro" id="IPR027417">
    <property type="entry name" value="P-loop_NTPase"/>
</dbReference>
<dbReference type="GO" id="GO:0016887">
    <property type="term" value="F:ATP hydrolysis activity"/>
    <property type="evidence" value="ECO:0007669"/>
    <property type="project" value="InterPro"/>
</dbReference>
<dbReference type="RefSeq" id="WP_016401805.1">
    <property type="nucleotide sequence ID" value="NZ_BARX01000013.1"/>
</dbReference>
<evidence type="ECO:0000313" key="5">
    <source>
        <dbReference type="EMBL" id="GAD02037.1"/>
    </source>
</evidence>
<evidence type="ECO:0000256" key="2">
    <source>
        <dbReference type="ARBA" id="ARBA00022741"/>
    </source>
</evidence>
<keyword evidence="1" id="KW-0813">Transport</keyword>
<proteinExistence type="predicted"/>
<name>R9PKZ1_AGAAL</name>
<dbReference type="PANTHER" id="PTHR43514">
    <property type="entry name" value="ABC TRANSPORTER I FAMILY MEMBER 10"/>
    <property type="match status" value="1"/>
</dbReference>
<dbReference type="Pfam" id="PF03459">
    <property type="entry name" value="TOBE"/>
    <property type="match status" value="1"/>
</dbReference>
<dbReference type="SMART" id="SM00382">
    <property type="entry name" value="AAA"/>
    <property type="match status" value="1"/>
</dbReference>